<keyword evidence="8 17" id="KW-0808">Transferase</keyword>
<evidence type="ECO:0000256" key="8">
    <source>
        <dbReference type="ARBA" id="ARBA00022679"/>
    </source>
</evidence>
<dbReference type="AlphaFoldDB" id="A0A367ZSW3"/>
<dbReference type="GO" id="GO:0052654">
    <property type="term" value="F:L-leucine-2-oxoglutarate transaminase activity"/>
    <property type="evidence" value="ECO:0007669"/>
    <property type="project" value="RHEA"/>
</dbReference>
<dbReference type="InterPro" id="IPR043131">
    <property type="entry name" value="BCAT-like_N"/>
</dbReference>
<dbReference type="EC" id="2.6.1.42" evidence="17"/>
<dbReference type="GO" id="GO:0009099">
    <property type="term" value="P:L-valine biosynthetic process"/>
    <property type="evidence" value="ECO:0007669"/>
    <property type="project" value="UniProtKB-UniPathway"/>
</dbReference>
<dbReference type="GO" id="GO:0052655">
    <property type="term" value="F:L-valine-2-oxoglutarate transaminase activity"/>
    <property type="evidence" value="ECO:0007669"/>
    <property type="project" value="RHEA"/>
</dbReference>
<dbReference type="PIRSF" id="PIRSF006468">
    <property type="entry name" value="BCAT1"/>
    <property type="match status" value="1"/>
</dbReference>
<dbReference type="PANTHER" id="PTHR11825">
    <property type="entry name" value="SUBGROUP IIII AMINOTRANSFERASE"/>
    <property type="match status" value="1"/>
</dbReference>
<evidence type="ECO:0000256" key="3">
    <source>
        <dbReference type="ARBA" id="ARBA00004931"/>
    </source>
</evidence>
<comment type="catalytic activity">
    <reaction evidence="11 17">
        <text>L-valine + 2-oxoglutarate = 3-methyl-2-oxobutanoate + L-glutamate</text>
        <dbReference type="Rhea" id="RHEA:24813"/>
        <dbReference type="ChEBI" id="CHEBI:11851"/>
        <dbReference type="ChEBI" id="CHEBI:16810"/>
        <dbReference type="ChEBI" id="CHEBI:29985"/>
        <dbReference type="ChEBI" id="CHEBI:57762"/>
        <dbReference type="EC" id="2.6.1.42"/>
    </reaction>
</comment>
<comment type="catalytic activity">
    <reaction evidence="12 17">
        <text>L-isoleucine + 2-oxoglutarate = (S)-3-methyl-2-oxopentanoate + L-glutamate</text>
        <dbReference type="Rhea" id="RHEA:24801"/>
        <dbReference type="ChEBI" id="CHEBI:16810"/>
        <dbReference type="ChEBI" id="CHEBI:29985"/>
        <dbReference type="ChEBI" id="CHEBI:35146"/>
        <dbReference type="ChEBI" id="CHEBI:58045"/>
        <dbReference type="EC" id="2.6.1.42"/>
    </reaction>
</comment>
<dbReference type="Gene3D" id="3.20.10.10">
    <property type="entry name" value="D-amino Acid Aminotransferase, subunit A, domain 2"/>
    <property type="match status" value="1"/>
</dbReference>
<dbReference type="NCBIfam" id="NF009897">
    <property type="entry name" value="PRK13357.1"/>
    <property type="match status" value="1"/>
</dbReference>
<evidence type="ECO:0000256" key="14">
    <source>
        <dbReference type="PIRSR" id="PIRSR006468-1"/>
    </source>
</evidence>
<dbReference type="InterPro" id="IPR018300">
    <property type="entry name" value="Aminotrans_IV_CS"/>
</dbReference>
<comment type="cofactor">
    <cofactor evidence="1 16">
        <name>pyridoxal 5'-phosphate</name>
        <dbReference type="ChEBI" id="CHEBI:597326"/>
    </cofactor>
</comment>
<dbReference type="UniPathway" id="UPA00048">
    <property type="reaction ID" value="UER00073"/>
</dbReference>
<evidence type="ECO:0000256" key="9">
    <source>
        <dbReference type="ARBA" id="ARBA00022898"/>
    </source>
</evidence>
<accession>A0A367ZSW3</accession>
<dbReference type="GO" id="GO:0052656">
    <property type="term" value="F:L-isoleucine-2-oxoglutarate transaminase activity"/>
    <property type="evidence" value="ECO:0007669"/>
    <property type="project" value="RHEA"/>
</dbReference>
<reference evidence="18 19" key="1">
    <citation type="submission" date="2018-05" db="EMBL/GenBank/DDBJ databases">
        <title>A metagenomic window into the 2 km-deep terrestrial subsurface aquifer revealed taxonomically and functionally diverse microbial community comprising novel uncultured bacterial lineages.</title>
        <authorList>
            <person name="Kadnikov V.V."/>
            <person name="Mardanov A.V."/>
            <person name="Beletsky A.V."/>
            <person name="Banks D."/>
            <person name="Pimenov N.V."/>
            <person name="Frank Y.A."/>
            <person name="Karnachuk O.V."/>
            <person name="Ravin N.V."/>
        </authorList>
    </citation>
    <scope>NUCLEOTIDE SEQUENCE [LARGE SCALE GENOMIC DNA]</scope>
    <source>
        <strain evidence="18">BY5</strain>
    </source>
</reference>
<dbReference type="Gene3D" id="3.30.470.10">
    <property type="match status" value="1"/>
</dbReference>
<comment type="pathway">
    <text evidence="2">Amino-acid biosynthesis; L-isoleucine biosynthesis; L-isoleucine from 2-oxobutanoate: step 4/4.</text>
</comment>
<dbReference type="InterPro" id="IPR043132">
    <property type="entry name" value="BCAT-like_C"/>
</dbReference>
<evidence type="ECO:0000256" key="13">
    <source>
        <dbReference type="ARBA" id="ARBA00049229"/>
    </source>
</evidence>
<dbReference type="Proteomes" id="UP000252355">
    <property type="component" value="Unassembled WGS sequence"/>
</dbReference>
<dbReference type="InterPro" id="IPR033939">
    <property type="entry name" value="BCAT_family"/>
</dbReference>
<evidence type="ECO:0000313" key="19">
    <source>
        <dbReference type="Proteomes" id="UP000252355"/>
    </source>
</evidence>
<proteinExistence type="inferred from homology"/>
<dbReference type="UniPathway" id="UPA00049">
    <property type="reaction ID" value="UER00062"/>
</dbReference>
<keyword evidence="9 16" id="KW-0663">Pyridoxal phosphate</keyword>
<keyword evidence="7 17" id="KW-0028">Amino-acid biosynthesis</keyword>
<dbReference type="InterPro" id="IPR001544">
    <property type="entry name" value="Aminotrans_IV"/>
</dbReference>
<evidence type="ECO:0000256" key="1">
    <source>
        <dbReference type="ARBA" id="ARBA00001933"/>
    </source>
</evidence>
<feature type="modified residue" description="N6-(pyridoxal phosphate)lysine" evidence="14">
    <location>
        <position position="201"/>
    </location>
</feature>
<dbReference type="EMBL" id="QOQW01000002">
    <property type="protein sequence ID" value="RCK81235.1"/>
    <property type="molecule type" value="Genomic_DNA"/>
</dbReference>
<dbReference type="PROSITE" id="PS00770">
    <property type="entry name" value="AA_TRANSFER_CLASS_4"/>
    <property type="match status" value="1"/>
</dbReference>
<evidence type="ECO:0000313" key="18">
    <source>
        <dbReference type="EMBL" id="RCK81235.1"/>
    </source>
</evidence>
<dbReference type="InterPro" id="IPR005786">
    <property type="entry name" value="B_amino_transII"/>
</dbReference>
<dbReference type="PANTHER" id="PTHR11825:SF44">
    <property type="entry name" value="BRANCHED-CHAIN-AMINO-ACID AMINOTRANSFERASE"/>
    <property type="match status" value="1"/>
</dbReference>
<name>A0A367ZSW3_9BACT</name>
<evidence type="ECO:0000256" key="4">
    <source>
        <dbReference type="ARBA" id="ARBA00005072"/>
    </source>
</evidence>
<keyword evidence="6 17" id="KW-0032">Aminotransferase</keyword>
<gene>
    <name evidence="18" type="ORF">OZSIB_2104</name>
</gene>
<evidence type="ECO:0000256" key="17">
    <source>
        <dbReference type="RuleBase" id="RU004517"/>
    </source>
</evidence>
<dbReference type="GO" id="GO:0009098">
    <property type="term" value="P:L-leucine biosynthetic process"/>
    <property type="evidence" value="ECO:0007669"/>
    <property type="project" value="UniProtKB-UniPathway"/>
</dbReference>
<sequence length="368" mass="40877">MAEMKIEIHPLKKNELKPLFTNPNELGFCKLFTDRMFVMNYTEVDGWHNPVIKKLAPFQMEPSTIVLHYAQEIFEGLKAFRTKKGEINLFRPEMNAKRFNRSAARMCMPAIPEFDFLESIETLVRLEERWVPAASTGASLYIRPFMFACDTTLGVRASSAYTYCVILSPVGPYYAEGFNPISLYVSDEYTRAARGGTGEAKTGGNYAASLLAGRVAREKGCAQVLWLDGAEHRFVEEVGAMNIFFVFGDRLVTPALNGSILPGITRDSVLVLAREQGLKVEERPLPIDEVIGGITTGSVTEIFGSGTAASISPVGSLRYRDQDYVVGGRKVGPVSKKLYDLLRGIQYGEIEDRHGWIRKVALDQHASA</sequence>
<comment type="caution">
    <text evidence="18">The sequence shown here is derived from an EMBL/GenBank/DDBJ whole genome shotgun (WGS) entry which is preliminary data.</text>
</comment>
<evidence type="ECO:0000256" key="10">
    <source>
        <dbReference type="ARBA" id="ARBA00023304"/>
    </source>
</evidence>
<evidence type="ECO:0000256" key="11">
    <source>
        <dbReference type="ARBA" id="ARBA00048212"/>
    </source>
</evidence>
<dbReference type="GO" id="GO:0009097">
    <property type="term" value="P:isoleucine biosynthetic process"/>
    <property type="evidence" value="ECO:0007669"/>
    <property type="project" value="UniProtKB-UniPathway"/>
</dbReference>
<comment type="pathway">
    <text evidence="3">Amino-acid biosynthesis; L-valine biosynthesis; L-valine from pyruvate: step 4/4.</text>
</comment>
<protein>
    <recommendedName>
        <fullName evidence="17">Branched-chain-amino-acid aminotransferase</fullName>
        <ecNumber evidence="17">2.6.1.42</ecNumber>
    </recommendedName>
</protein>
<evidence type="ECO:0000256" key="6">
    <source>
        <dbReference type="ARBA" id="ARBA00022576"/>
    </source>
</evidence>
<evidence type="ECO:0000256" key="2">
    <source>
        <dbReference type="ARBA" id="ARBA00004824"/>
    </source>
</evidence>
<evidence type="ECO:0000256" key="7">
    <source>
        <dbReference type="ARBA" id="ARBA00022605"/>
    </source>
</evidence>
<dbReference type="Pfam" id="PF01063">
    <property type="entry name" value="Aminotran_4"/>
    <property type="match status" value="1"/>
</dbReference>
<dbReference type="InterPro" id="IPR036038">
    <property type="entry name" value="Aminotransferase-like"/>
</dbReference>
<comment type="similarity">
    <text evidence="5 15">Belongs to the class-IV pyridoxal-phosphate-dependent aminotransferase family.</text>
</comment>
<evidence type="ECO:0000256" key="15">
    <source>
        <dbReference type="RuleBase" id="RU004106"/>
    </source>
</evidence>
<comment type="catalytic activity">
    <reaction evidence="13 17">
        <text>L-leucine + 2-oxoglutarate = 4-methyl-2-oxopentanoate + L-glutamate</text>
        <dbReference type="Rhea" id="RHEA:18321"/>
        <dbReference type="ChEBI" id="CHEBI:16810"/>
        <dbReference type="ChEBI" id="CHEBI:17865"/>
        <dbReference type="ChEBI" id="CHEBI:29985"/>
        <dbReference type="ChEBI" id="CHEBI:57427"/>
        <dbReference type="EC" id="2.6.1.42"/>
    </reaction>
</comment>
<dbReference type="NCBIfam" id="TIGR01123">
    <property type="entry name" value="ilvE_II"/>
    <property type="match status" value="1"/>
</dbReference>
<evidence type="ECO:0000256" key="16">
    <source>
        <dbReference type="RuleBase" id="RU004516"/>
    </source>
</evidence>
<evidence type="ECO:0000256" key="5">
    <source>
        <dbReference type="ARBA" id="ARBA00009320"/>
    </source>
</evidence>
<evidence type="ECO:0000256" key="12">
    <source>
        <dbReference type="ARBA" id="ARBA00048798"/>
    </source>
</evidence>
<comment type="pathway">
    <text evidence="4">Amino-acid biosynthesis; L-leucine biosynthesis; L-leucine from 3-methyl-2-oxobutanoate: step 4/4.</text>
</comment>
<dbReference type="SUPFAM" id="SSF56752">
    <property type="entry name" value="D-aminoacid aminotransferase-like PLP-dependent enzymes"/>
    <property type="match status" value="1"/>
</dbReference>
<keyword evidence="10 17" id="KW-0100">Branched-chain amino acid biosynthesis</keyword>
<dbReference type="CDD" id="cd01557">
    <property type="entry name" value="BCAT_beta_family"/>
    <property type="match status" value="1"/>
</dbReference>
<dbReference type="UniPathway" id="UPA00047">
    <property type="reaction ID" value="UER00058"/>
</dbReference>
<organism evidence="18 19">
    <name type="scientific">Candidatus Ozemobacter sibiricus</name>
    <dbReference type="NCBI Taxonomy" id="2268124"/>
    <lineage>
        <taxon>Bacteria</taxon>
        <taxon>Candidatus Ozemobacteria</taxon>
        <taxon>Candidatus Ozemobacterales</taxon>
        <taxon>Candidatus Ozemobacteraceae</taxon>
        <taxon>Candidatus Ozemobacter</taxon>
    </lineage>
</organism>